<dbReference type="InterPro" id="IPR001034">
    <property type="entry name" value="DeoR_HTH"/>
</dbReference>
<dbReference type="PROSITE" id="PS51000">
    <property type="entry name" value="HTH_DEOR_2"/>
    <property type="match status" value="1"/>
</dbReference>
<dbReference type="InterPro" id="IPR026881">
    <property type="entry name" value="WYL_dom"/>
</dbReference>
<dbReference type="InterPro" id="IPR028349">
    <property type="entry name" value="PafC-like"/>
</dbReference>
<reference evidence="4 5" key="1">
    <citation type="submission" date="2018-10" db="EMBL/GenBank/DDBJ databases">
        <title>Sequencing the genomes of 1000 actinobacteria strains.</title>
        <authorList>
            <person name="Klenk H.-P."/>
        </authorList>
    </citation>
    <scope>NUCLEOTIDE SEQUENCE [LARGE SCALE GENOMIC DNA]</scope>
    <source>
        <strain evidence="4 5">DSM 45119</strain>
    </source>
</reference>
<name>A0ABX9TGT0_9PSEU</name>
<keyword evidence="4" id="KW-0238">DNA-binding</keyword>
<dbReference type="PIRSF" id="PIRSF016838">
    <property type="entry name" value="PafC"/>
    <property type="match status" value="1"/>
</dbReference>
<evidence type="ECO:0000256" key="1">
    <source>
        <dbReference type="ARBA" id="ARBA00023015"/>
    </source>
</evidence>
<evidence type="ECO:0000313" key="4">
    <source>
        <dbReference type="EMBL" id="RKT86099.1"/>
    </source>
</evidence>
<evidence type="ECO:0000313" key="5">
    <source>
        <dbReference type="Proteomes" id="UP000270697"/>
    </source>
</evidence>
<gene>
    <name evidence="4" type="ORF">ATL45_4459</name>
</gene>
<dbReference type="Pfam" id="PF13280">
    <property type="entry name" value="WYL"/>
    <property type="match status" value="1"/>
</dbReference>
<sequence>MRASRLVSLLCLLQVRGSMTGPELARELEVSERTVARDVLALAEAGVPVYAERGRAGGYRLLGGYRSKLTGLHQAEAEALFLSGVPAAAAEMGLGEAVAAAQRKASAALPAPFRDASERVGQRFHLDAPRWFRGAETPAVLPELSRAVWSDLKVAASYARDDQVVRRELEPHGLVLKAGVWYVIARRDQRFLSYRVDRFRTVEVSDESFERDADFDLGAFWEEKSEEFARSLLRETVEIRISPSGLRKLRVAADPAGAQAAEAAAGQPGPDGWVSTRLPVESLDVAYDQLLALGPEVEVLAPPRLRRRFAVAAHRLTELYSGEGHLRAGELPEGAVGQR</sequence>
<keyword evidence="2" id="KW-0804">Transcription</keyword>
<dbReference type="InterPro" id="IPR057727">
    <property type="entry name" value="WCX_dom"/>
</dbReference>
<organism evidence="4 5">
    <name type="scientific">Saccharopolyspora antimicrobica</name>
    <dbReference type="NCBI Taxonomy" id="455193"/>
    <lineage>
        <taxon>Bacteria</taxon>
        <taxon>Bacillati</taxon>
        <taxon>Actinomycetota</taxon>
        <taxon>Actinomycetes</taxon>
        <taxon>Pseudonocardiales</taxon>
        <taxon>Pseudonocardiaceae</taxon>
        <taxon>Saccharopolyspora</taxon>
    </lineage>
</organism>
<dbReference type="GO" id="GO:0003677">
    <property type="term" value="F:DNA binding"/>
    <property type="evidence" value="ECO:0007669"/>
    <property type="project" value="UniProtKB-KW"/>
</dbReference>
<dbReference type="InterPro" id="IPR036390">
    <property type="entry name" value="WH_DNA-bd_sf"/>
</dbReference>
<dbReference type="InterPro" id="IPR013196">
    <property type="entry name" value="HTH_11"/>
</dbReference>
<feature type="domain" description="HTH deoR-type" evidence="3">
    <location>
        <begin position="2"/>
        <end position="67"/>
    </location>
</feature>
<comment type="caution">
    <text evidence="4">The sequence shown here is derived from an EMBL/GenBank/DDBJ whole genome shotgun (WGS) entry which is preliminary data.</text>
</comment>
<keyword evidence="1" id="KW-0805">Transcription regulation</keyword>
<keyword evidence="5" id="KW-1185">Reference proteome</keyword>
<dbReference type="EMBL" id="RBXX01000002">
    <property type="protein sequence ID" value="RKT86099.1"/>
    <property type="molecule type" value="Genomic_DNA"/>
</dbReference>
<accession>A0ABX9TGT0</accession>
<proteinExistence type="predicted"/>
<dbReference type="InterPro" id="IPR051534">
    <property type="entry name" value="CBASS_pafABC_assoc_protein"/>
</dbReference>
<dbReference type="InterPro" id="IPR036388">
    <property type="entry name" value="WH-like_DNA-bd_sf"/>
</dbReference>
<dbReference type="Pfam" id="PF08279">
    <property type="entry name" value="HTH_11"/>
    <property type="match status" value="1"/>
</dbReference>
<dbReference type="SUPFAM" id="SSF46785">
    <property type="entry name" value="Winged helix' DNA-binding domain"/>
    <property type="match status" value="1"/>
</dbReference>
<dbReference type="PROSITE" id="PS52050">
    <property type="entry name" value="WYL"/>
    <property type="match status" value="1"/>
</dbReference>
<dbReference type="Proteomes" id="UP000270697">
    <property type="component" value="Unassembled WGS sequence"/>
</dbReference>
<dbReference type="Pfam" id="PF25583">
    <property type="entry name" value="WCX"/>
    <property type="match status" value="1"/>
</dbReference>
<evidence type="ECO:0000256" key="2">
    <source>
        <dbReference type="ARBA" id="ARBA00023163"/>
    </source>
</evidence>
<dbReference type="RefSeq" id="WP_093160628.1">
    <property type="nucleotide sequence ID" value="NZ_FOUP01000031.1"/>
</dbReference>
<evidence type="ECO:0000259" key="3">
    <source>
        <dbReference type="PROSITE" id="PS51000"/>
    </source>
</evidence>
<dbReference type="PANTHER" id="PTHR34580">
    <property type="match status" value="1"/>
</dbReference>
<dbReference type="PANTHER" id="PTHR34580:SF1">
    <property type="entry name" value="PROTEIN PAFC"/>
    <property type="match status" value="1"/>
</dbReference>
<protein>
    <submittedName>
        <fullName evidence="4">DNA-binding transcriptional regulator YafY</fullName>
    </submittedName>
</protein>
<dbReference type="Gene3D" id="1.10.10.10">
    <property type="entry name" value="Winged helix-like DNA-binding domain superfamily/Winged helix DNA-binding domain"/>
    <property type="match status" value="1"/>
</dbReference>